<evidence type="ECO:0000313" key="2">
    <source>
        <dbReference type="Proteomes" id="UP000005819"/>
    </source>
</evidence>
<reference evidence="1" key="1">
    <citation type="submission" date="2007-10" db="EMBL/GenBank/DDBJ databases">
        <authorList>
            <person name="Fulton L."/>
            <person name="Clifton S."/>
            <person name="Fulton B."/>
            <person name="Xu J."/>
            <person name="Minx P."/>
            <person name="Pepin K.H."/>
            <person name="Johnson M."/>
            <person name="Thiruvilangam P."/>
            <person name="Bhonagiri V."/>
            <person name="Nash W.E."/>
            <person name="Mardis E.R."/>
            <person name="Wilson R.K."/>
        </authorList>
    </citation>
    <scope>NUCLEOTIDE SEQUENCE [LARGE SCALE GENOMIC DNA]</scope>
    <source>
        <strain evidence="1">DSM 17216</strain>
    </source>
</reference>
<proteinExistence type="predicted"/>
<dbReference type="HOGENOM" id="CLU_2476491_0_0_10"/>
<gene>
    <name evidence="1" type="ORF">ALIPUT_01555</name>
</gene>
<name>B0MWL6_9BACT</name>
<keyword evidence="2" id="KW-1185">Reference proteome</keyword>
<comment type="caution">
    <text evidence="1">The sequence shown here is derived from an EMBL/GenBank/DDBJ whole genome shotgun (WGS) entry which is preliminary data.</text>
</comment>
<evidence type="ECO:0000313" key="1">
    <source>
        <dbReference type="EMBL" id="EDS03344.1"/>
    </source>
</evidence>
<dbReference type="EMBL" id="ABFK02000019">
    <property type="protein sequence ID" value="EDS03344.1"/>
    <property type="molecule type" value="Genomic_DNA"/>
</dbReference>
<dbReference type="eggNOG" id="COG0863">
    <property type="taxonomic scope" value="Bacteria"/>
</dbReference>
<dbReference type="Proteomes" id="UP000005819">
    <property type="component" value="Unassembled WGS sequence"/>
</dbReference>
<accession>B0MWL6</accession>
<sequence>MEINKDNWKQIDLNVDSLWLIPERERQGKHKNIYHGNFVPQLLKRLRMPEIPCWSCSQAAGLPCSHMKTCAKITSDSPPQKNYRLCQ</sequence>
<protein>
    <submittedName>
        <fullName evidence="1">Uncharacterized protein</fullName>
    </submittedName>
</protein>
<reference evidence="1" key="2">
    <citation type="submission" date="2013-09" db="EMBL/GenBank/DDBJ databases">
        <title>Draft genome sequence of Alistipes putredinis (DSM 17216).</title>
        <authorList>
            <person name="Sudarsanam P."/>
            <person name="Ley R."/>
            <person name="Guruge J."/>
            <person name="Turnbaugh P.J."/>
            <person name="Mahowald M."/>
            <person name="Liep D."/>
            <person name="Gordon J."/>
        </authorList>
    </citation>
    <scope>NUCLEOTIDE SEQUENCE</scope>
    <source>
        <strain evidence="1">DSM 17216</strain>
    </source>
</reference>
<organism evidence="1 2">
    <name type="scientific">Alistipes putredinis DSM 17216</name>
    <dbReference type="NCBI Taxonomy" id="445970"/>
    <lineage>
        <taxon>Bacteria</taxon>
        <taxon>Pseudomonadati</taxon>
        <taxon>Bacteroidota</taxon>
        <taxon>Bacteroidia</taxon>
        <taxon>Bacteroidales</taxon>
        <taxon>Rikenellaceae</taxon>
        <taxon>Alistipes</taxon>
    </lineage>
</organism>
<dbReference type="AlphaFoldDB" id="B0MWL6"/>